<reference evidence="2" key="1">
    <citation type="submission" date="2020-05" db="EMBL/GenBank/DDBJ databases">
        <title>Phylogenomic resolution of chytrid fungi.</title>
        <authorList>
            <person name="Stajich J.E."/>
            <person name="Amses K."/>
            <person name="Simmons R."/>
            <person name="Seto K."/>
            <person name="Myers J."/>
            <person name="Bonds A."/>
            <person name="Quandt C.A."/>
            <person name="Barry K."/>
            <person name="Liu P."/>
            <person name="Grigoriev I."/>
            <person name="Longcore J.E."/>
            <person name="James T.Y."/>
        </authorList>
    </citation>
    <scope>NUCLEOTIDE SEQUENCE</scope>
    <source>
        <strain evidence="2">JEL0379</strain>
    </source>
</reference>
<evidence type="ECO:0000313" key="2">
    <source>
        <dbReference type="EMBL" id="KAJ3175573.1"/>
    </source>
</evidence>
<evidence type="ECO:0008006" key="4">
    <source>
        <dbReference type="Google" id="ProtNLM"/>
    </source>
</evidence>
<protein>
    <recommendedName>
        <fullName evidence="4">CsbD-like domain-containing protein</fullName>
    </recommendedName>
</protein>
<keyword evidence="3" id="KW-1185">Reference proteome</keyword>
<accession>A0AAD5TIB3</accession>
<name>A0AAD5TIB3_9FUNG</name>
<dbReference type="AlphaFoldDB" id="A0AAD5TIB3"/>
<organism evidence="2 3">
    <name type="scientific">Geranomyces variabilis</name>
    <dbReference type="NCBI Taxonomy" id="109894"/>
    <lineage>
        <taxon>Eukaryota</taxon>
        <taxon>Fungi</taxon>
        <taxon>Fungi incertae sedis</taxon>
        <taxon>Chytridiomycota</taxon>
        <taxon>Chytridiomycota incertae sedis</taxon>
        <taxon>Chytridiomycetes</taxon>
        <taxon>Spizellomycetales</taxon>
        <taxon>Powellomycetaceae</taxon>
        <taxon>Geranomyces</taxon>
    </lineage>
</organism>
<dbReference type="Proteomes" id="UP001212152">
    <property type="component" value="Unassembled WGS sequence"/>
</dbReference>
<sequence>MSSSTNAASNAEPSLLHGHVQYVKGTVESTVGQMLNAPTWTEAGTRDKMQGEAEMHAADQATKGQQAAANASRENKSLLEKEGKVEGLLGKVAACPGMESRGQDKIAASHQ</sequence>
<proteinExistence type="predicted"/>
<evidence type="ECO:0000313" key="3">
    <source>
        <dbReference type="Proteomes" id="UP001212152"/>
    </source>
</evidence>
<gene>
    <name evidence="2" type="ORF">HDU87_006070</name>
</gene>
<feature type="region of interest" description="Disordered" evidence="1">
    <location>
        <begin position="49"/>
        <end position="80"/>
    </location>
</feature>
<evidence type="ECO:0000256" key="1">
    <source>
        <dbReference type="SAM" id="MobiDB-lite"/>
    </source>
</evidence>
<dbReference type="EMBL" id="JADGJQ010000050">
    <property type="protein sequence ID" value="KAJ3175573.1"/>
    <property type="molecule type" value="Genomic_DNA"/>
</dbReference>
<comment type="caution">
    <text evidence="2">The sequence shown here is derived from an EMBL/GenBank/DDBJ whole genome shotgun (WGS) entry which is preliminary data.</text>
</comment>